<evidence type="ECO:0000313" key="5">
    <source>
        <dbReference type="EMBL" id="RMX37195.1"/>
    </source>
</evidence>
<reference evidence="5 6" key="1">
    <citation type="journal article" date="2018" name="Sci. Rep.">
        <title>Comparative analysis of the Pocillopora damicornis genome highlights role of immune system in coral evolution.</title>
        <authorList>
            <person name="Cunning R."/>
            <person name="Bay R.A."/>
            <person name="Gillette P."/>
            <person name="Baker A.C."/>
            <person name="Traylor-Knowles N."/>
        </authorList>
    </citation>
    <scope>NUCLEOTIDE SEQUENCE [LARGE SCALE GENOMIC DNA]</scope>
    <source>
        <strain evidence="5">RSMAS</strain>
        <tissue evidence="5">Whole animal</tissue>
    </source>
</reference>
<dbReference type="PANTHER" id="PTHR13486">
    <property type="entry name" value="TELOMERE LENGTH AND SILENCING PROTEIN 1 TLS1 FAMILY MEMBER"/>
    <property type="match status" value="1"/>
</dbReference>
<dbReference type="Proteomes" id="UP000275408">
    <property type="component" value="Unassembled WGS sequence"/>
</dbReference>
<dbReference type="Pfam" id="PF07052">
    <property type="entry name" value="Hep_59"/>
    <property type="match status" value="1"/>
</dbReference>
<proteinExistence type="inferred from homology"/>
<feature type="compositionally biased region" description="Basic and acidic residues" evidence="4">
    <location>
        <begin position="287"/>
        <end position="306"/>
    </location>
</feature>
<evidence type="ECO:0008006" key="7">
    <source>
        <dbReference type="Google" id="ProtNLM"/>
    </source>
</evidence>
<feature type="region of interest" description="Disordered" evidence="4">
    <location>
        <begin position="30"/>
        <end position="68"/>
    </location>
</feature>
<evidence type="ECO:0000256" key="1">
    <source>
        <dbReference type="ARBA" id="ARBA00004123"/>
    </source>
</evidence>
<keyword evidence="6" id="KW-1185">Reference proteome</keyword>
<dbReference type="GO" id="GO:0005681">
    <property type="term" value="C:spliceosomal complex"/>
    <property type="evidence" value="ECO:0007669"/>
    <property type="project" value="TreeGrafter"/>
</dbReference>
<gene>
    <name evidence="5" type="ORF">pdam_00010655</name>
</gene>
<dbReference type="EMBL" id="RCHS01004182">
    <property type="protein sequence ID" value="RMX37195.1"/>
    <property type="molecule type" value="Genomic_DNA"/>
</dbReference>
<comment type="subcellular location">
    <subcellularLocation>
        <location evidence="1">Nucleus</location>
    </subcellularLocation>
</comment>
<evidence type="ECO:0000256" key="2">
    <source>
        <dbReference type="ARBA" id="ARBA00007643"/>
    </source>
</evidence>
<evidence type="ECO:0000313" key="6">
    <source>
        <dbReference type="Proteomes" id="UP000275408"/>
    </source>
</evidence>
<feature type="compositionally biased region" description="Polar residues" evidence="4">
    <location>
        <begin position="30"/>
        <end position="40"/>
    </location>
</feature>
<dbReference type="OrthoDB" id="5627at2759"/>
<protein>
    <recommendedName>
        <fullName evidence="7">Hepatocellular carcinoma-associated antigen 59 domain-containing protein</fullName>
    </recommendedName>
</protein>
<organism evidence="5 6">
    <name type="scientific">Pocillopora damicornis</name>
    <name type="common">Cauliflower coral</name>
    <name type="synonym">Millepora damicornis</name>
    <dbReference type="NCBI Taxonomy" id="46731"/>
    <lineage>
        <taxon>Eukaryota</taxon>
        <taxon>Metazoa</taxon>
        <taxon>Cnidaria</taxon>
        <taxon>Anthozoa</taxon>
        <taxon>Hexacorallia</taxon>
        <taxon>Scleractinia</taxon>
        <taxon>Astrocoeniina</taxon>
        <taxon>Pocilloporidae</taxon>
        <taxon>Pocillopora</taxon>
    </lineage>
</organism>
<evidence type="ECO:0000256" key="3">
    <source>
        <dbReference type="ARBA" id="ARBA00023242"/>
    </source>
</evidence>
<name>A0A3M6T6Y9_POCDA</name>
<dbReference type="PANTHER" id="PTHR13486:SF2">
    <property type="entry name" value="SPLICING FACTOR C9ORF78"/>
    <property type="match status" value="1"/>
</dbReference>
<dbReference type="STRING" id="46731.A0A3M6T6Y9"/>
<comment type="caution">
    <text evidence="5">The sequence shown here is derived from an EMBL/GenBank/DDBJ whole genome shotgun (WGS) entry which is preliminary data.</text>
</comment>
<accession>A0A3M6T6Y9</accession>
<feature type="non-terminal residue" evidence="5">
    <location>
        <position position="1"/>
    </location>
</feature>
<dbReference type="GO" id="GO:0000398">
    <property type="term" value="P:mRNA splicing, via spliceosome"/>
    <property type="evidence" value="ECO:0007669"/>
    <property type="project" value="TreeGrafter"/>
</dbReference>
<comment type="similarity">
    <text evidence="2">Belongs to the TLS1 family.</text>
</comment>
<feature type="region of interest" description="Disordered" evidence="4">
    <location>
        <begin position="287"/>
        <end position="335"/>
    </location>
</feature>
<dbReference type="AlphaFoldDB" id="A0A3M6T6Y9"/>
<sequence length="358" mass="40886">ALHKVKPSFSKFYLLQKDVMSYPFFNDSTSPLSVKNSTGKMPQRNYRKRREAEESDDDQQETSLTSEALEERKELQRFRKRQAGVSAVALALGKTLAPEEEVESDPFKLKTGGLVQVNDLIQDRNRDREGEDKEKSINLGANFAAETNRRDEDTHMLKYIEEEMAKRKGVALDKTVQNKPKSKEDLLYQVPEHINVRSKIMASEEMLSNQMLSGIPEVDLGIDAKIRNIEATEAAKQAVIEEQRYKKSKEPTEMVPTNMAVNFMLHSRFFDEQKNIDAESKRAAAARDKAQEQEKVIRKPTVKADDTSSAPSSKAHETDVPVAAASNKKRTGDKVEKATDDFFYEKFKKRARDSWRYQ</sequence>
<evidence type="ECO:0000256" key="4">
    <source>
        <dbReference type="SAM" id="MobiDB-lite"/>
    </source>
</evidence>
<dbReference type="InterPro" id="IPR010756">
    <property type="entry name" value="Tls1-like"/>
</dbReference>
<keyword evidence="3" id="KW-0539">Nucleus</keyword>